<dbReference type="GO" id="GO:0046872">
    <property type="term" value="F:metal ion binding"/>
    <property type="evidence" value="ECO:0007669"/>
    <property type="project" value="UniProtKB-KW"/>
</dbReference>
<dbReference type="RefSeq" id="WP_091515977.1">
    <property type="nucleotide sequence ID" value="NZ_FOLE01000012.1"/>
</dbReference>
<keyword evidence="8" id="KW-0456">Lyase</keyword>
<evidence type="ECO:0000256" key="4">
    <source>
        <dbReference type="ARBA" id="ARBA00022723"/>
    </source>
</evidence>
<keyword evidence="6" id="KW-0862">Zinc</keyword>
<dbReference type="PIRSF" id="PIRSF001455">
    <property type="entry name" value="DHQ_synth"/>
    <property type="match status" value="1"/>
</dbReference>
<gene>
    <name evidence="13" type="ORF">SAMN05421780_1128</name>
</gene>
<evidence type="ECO:0000256" key="2">
    <source>
        <dbReference type="ARBA" id="ARBA00001941"/>
    </source>
</evidence>
<feature type="domain" description="3-dehydroquinate synthase N-terminal" evidence="11">
    <location>
        <begin position="51"/>
        <end position="162"/>
    </location>
</feature>
<evidence type="ECO:0000256" key="3">
    <source>
        <dbReference type="ARBA" id="ARBA00003485"/>
    </source>
</evidence>
<evidence type="ECO:0000259" key="11">
    <source>
        <dbReference type="Pfam" id="PF01761"/>
    </source>
</evidence>
<evidence type="ECO:0000256" key="7">
    <source>
        <dbReference type="ARBA" id="ARBA00023027"/>
    </source>
</evidence>
<dbReference type="SUPFAM" id="SSF56796">
    <property type="entry name" value="Dehydroquinate synthase-like"/>
    <property type="match status" value="1"/>
</dbReference>
<dbReference type="AlphaFoldDB" id="A0A1I1N5X1"/>
<dbReference type="NCBIfam" id="TIGR01357">
    <property type="entry name" value="aroB"/>
    <property type="match status" value="1"/>
</dbReference>
<dbReference type="OrthoDB" id="9806583at2"/>
<dbReference type="STRING" id="927664.SAMN05421780_1128"/>
<dbReference type="Pfam" id="PF24621">
    <property type="entry name" value="DHQS_C"/>
    <property type="match status" value="1"/>
</dbReference>
<dbReference type="InterPro" id="IPR030963">
    <property type="entry name" value="DHQ_synth_fam"/>
</dbReference>
<name>A0A1I1N5X1_9BACT</name>
<evidence type="ECO:0000256" key="8">
    <source>
        <dbReference type="ARBA" id="ARBA00023239"/>
    </source>
</evidence>
<sequence>MLHFYSAPDAALAEYLAQVPYSQLFVLLDKNTKKHCYPLVKPHLPKHTLLEIPAGELHKNLETCQQIWHKLGAVAADRHALLLNVGGGVIGDMGGFCAALYKRGIRFVQLPTTLLAQADAATGGKTGVDFEGFKNQIGVFAEPLSVWIFSDFLKTLPERELRSGFAEVIKHCLIADATRWDKLRRYDLHEQPFLELVQHSVAIKQQVVAQDPTEKGLRKILNFGHTIGHAVESHFLTKPAKEQLLHGEAIAVGMICESFISQQKGFISEKELAQIEEFIYVYFGKITLSEEDLTAIVPLVSQDKKNKQGKIMCSLLQKIGEANYDQAITTKDIKEALNFYREG</sequence>
<evidence type="ECO:0000256" key="9">
    <source>
        <dbReference type="ARBA" id="ARBA00023285"/>
    </source>
</evidence>
<dbReference type="CDD" id="cd08195">
    <property type="entry name" value="DHQS"/>
    <property type="match status" value="1"/>
</dbReference>
<dbReference type="Proteomes" id="UP000199514">
    <property type="component" value="Unassembled WGS sequence"/>
</dbReference>
<feature type="domain" description="3-dehydroquinate synthase C-terminal" evidence="12">
    <location>
        <begin position="164"/>
        <end position="306"/>
    </location>
</feature>
<evidence type="ECO:0000256" key="10">
    <source>
        <dbReference type="NCBIfam" id="TIGR01357"/>
    </source>
</evidence>
<dbReference type="InterPro" id="IPR030960">
    <property type="entry name" value="DHQS/DOIS_N"/>
</dbReference>
<protein>
    <recommendedName>
        <fullName evidence="10">3-dehydroquinate synthase</fullName>
        <ecNumber evidence="10">4.2.3.4</ecNumber>
    </recommendedName>
</protein>
<dbReference type="InterPro" id="IPR056179">
    <property type="entry name" value="DHQS_C"/>
</dbReference>
<accession>A0A1I1N5X1</accession>
<keyword evidence="9" id="KW-0170">Cobalt</keyword>
<dbReference type="GO" id="GO:0009423">
    <property type="term" value="P:chorismate biosynthetic process"/>
    <property type="evidence" value="ECO:0007669"/>
    <property type="project" value="UniProtKB-UniRule"/>
</dbReference>
<comment type="cofactor">
    <cofactor evidence="1">
        <name>NAD(+)</name>
        <dbReference type="ChEBI" id="CHEBI:57540"/>
    </cofactor>
</comment>
<dbReference type="GO" id="GO:0009073">
    <property type="term" value="P:aromatic amino acid family biosynthetic process"/>
    <property type="evidence" value="ECO:0007669"/>
    <property type="project" value="InterPro"/>
</dbReference>
<keyword evidence="7" id="KW-0520">NAD</keyword>
<dbReference type="InterPro" id="IPR050071">
    <property type="entry name" value="Dehydroquinate_synthase"/>
</dbReference>
<evidence type="ECO:0000259" key="12">
    <source>
        <dbReference type="Pfam" id="PF24621"/>
    </source>
</evidence>
<reference evidence="13 14" key="1">
    <citation type="submission" date="2016-10" db="EMBL/GenBank/DDBJ databases">
        <authorList>
            <person name="de Groot N.N."/>
        </authorList>
    </citation>
    <scope>NUCLEOTIDE SEQUENCE [LARGE SCALE GENOMIC DNA]</scope>
    <source>
        <strain evidence="13 14">DSM 6793</strain>
    </source>
</reference>
<keyword evidence="14" id="KW-1185">Reference proteome</keyword>
<dbReference type="InterPro" id="IPR016037">
    <property type="entry name" value="DHQ_synth_AroB"/>
</dbReference>
<proteinExistence type="predicted"/>
<evidence type="ECO:0000256" key="1">
    <source>
        <dbReference type="ARBA" id="ARBA00001911"/>
    </source>
</evidence>
<dbReference type="Pfam" id="PF01761">
    <property type="entry name" value="DHQ_synthase"/>
    <property type="match status" value="1"/>
</dbReference>
<dbReference type="Gene3D" id="3.40.50.1970">
    <property type="match status" value="1"/>
</dbReference>
<dbReference type="GO" id="GO:0003856">
    <property type="term" value="F:3-dehydroquinate synthase activity"/>
    <property type="evidence" value="ECO:0007669"/>
    <property type="project" value="UniProtKB-UniRule"/>
</dbReference>
<dbReference type="PANTHER" id="PTHR43622:SF1">
    <property type="entry name" value="3-DEHYDROQUINATE SYNTHASE"/>
    <property type="match status" value="1"/>
</dbReference>
<evidence type="ECO:0000313" key="13">
    <source>
        <dbReference type="EMBL" id="SFC90898.1"/>
    </source>
</evidence>
<evidence type="ECO:0000256" key="5">
    <source>
        <dbReference type="ARBA" id="ARBA00022741"/>
    </source>
</evidence>
<comment type="cofactor">
    <cofactor evidence="2">
        <name>Co(2+)</name>
        <dbReference type="ChEBI" id="CHEBI:48828"/>
    </cofactor>
</comment>
<comment type="function">
    <text evidence="3">Catalyzes the conversion of 3-deoxy-D-arabino-heptulosonate 7-phosphate (DAHP) to dehydroquinate (DHQ).</text>
</comment>
<dbReference type="PANTHER" id="PTHR43622">
    <property type="entry name" value="3-DEHYDROQUINATE SYNTHASE"/>
    <property type="match status" value="1"/>
</dbReference>
<dbReference type="EC" id="4.2.3.4" evidence="10"/>
<dbReference type="Gene3D" id="1.20.1090.10">
    <property type="entry name" value="Dehydroquinate synthase-like - alpha domain"/>
    <property type="match status" value="1"/>
</dbReference>
<dbReference type="GO" id="GO:0000166">
    <property type="term" value="F:nucleotide binding"/>
    <property type="evidence" value="ECO:0007669"/>
    <property type="project" value="UniProtKB-KW"/>
</dbReference>
<keyword evidence="5" id="KW-0547">Nucleotide-binding</keyword>
<organism evidence="13 14">
    <name type="scientific">Flexibacter flexilis DSM 6793</name>
    <dbReference type="NCBI Taxonomy" id="927664"/>
    <lineage>
        <taxon>Bacteria</taxon>
        <taxon>Pseudomonadati</taxon>
        <taxon>Bacteroidota</taxon>
        <taxon>Cytophagia</taxon>
        <taxon>Cytophagales</taxon>
        <taxon>Flexibacteraceae</taxon>
        <taxon>Flexibacter</taxon>
    </lineage>
</organism>
<dbReference type="GO" id="GO:0005737">
    <property type="term" value="C:cytoplasm"/>
    <property type="evidence" value="ECO:0007669"/>
    <property type="project" value="InterPro"/>
</dbReference>
<keyword evidence="4" id="KW-0479">Metal-binding</keyword>
<evidence type="ECO:0000313" key="14">
    <source>
        <dbReference type="Proteomes" id="UP000199514"/>
    </source>
</evidence>
<evidence type="ECO:0000256" key="6">
    <source>
        <dbReference type="ARBA" id="ARBA00022833"/>
    </source>
</evidence>
<dbReference type="EMBL" id="FOLE01000012">
    <property type="protein sequence ID" value="SFC90898.1"/>
    <property type="molecule type" value="Genomic_DNA"/>
</dbReference>